<dbReference type="EMBL" id="CM023484">
    <property type="protein sequence ID" value="KAH6932093.1"/>
    <property type="molecule type" value="Genomic_DNA"/>
</dbReference>
<comment type="caution">
    <text evidence="1">The sequence shown here is derived from an EMBL/GenBank/DDBJ whole genome shotgun (WGS) entry which is preliminary data.</text>
</comment>
<reference evidence="1" key="1">
    <citation type="submission" date="2020-05" db="EMBL/GenBank/DDBJ databases">
        <title>Large-scale comparative analyses of tick genomes elucidate their genetic diversity and vector capacities.</title>
        <authorList>
            <person name="Jia N."/>
            <person name="Wang J."/>
            <person name="Shi W."/>
            <person name="Du L."/>
            <person name="Sun Y."/>
            <person name="Zhan W."/>
            <person name="Jiang J."/>
            <person name="Wang Q."/>
            <person name="Zhang B."/>
            <person name="Ji P."/>
            <person name="Sakyi L.B."/>
            <person name="Cui X."/>
            <person name="Yuan T."/>
            <person name="Jiang B."/>
            <person name="Yang W."/>
            <person name="Lam T.T.-Y."/>
            <person name="Chang Q."/>
            <person name="Ding S."/>
            <person name="Wang X."/>
            <person name="Zhu J."/>
            <person name="Ruan X."/>
            <person name="Zhao L."/>
            <person name="Wei J."/>
            <person name="Que T."/>
            <person name="Du C."/>
            <person name="Cheng J."/>
            <person name="Dai P."/>
            <person name="Han X."/>
            <person name="Huang E."/>
            <person name="Gao Y."/>
            <person name="Liu J."/>
            <person name="Shao H."/>
            <person name="Ye R."/>
            <person name="Li L."/>
            <person name="Wei W."/>
            <person name="Wang X."/>
            <person name="Wang C."/>
            <person name="Yang T."/>
            <person name="Huo Q."/>
            <person name="Li W."/>
            <person name="Guo W."/>
            <person name="Chen H."/>
            <person name="Zhou L."/>
            <person name="Ni X."/>
            <person name="Tian J."/>
            <person name="Zhou Y."/>
            <person name="Sheng Y."/>
            <person name="Liu T."/>
            <person name="Pan Y."/>
            <person name="Xia L."/>
            <person name="Li J."/>
            <person name="Zhao F."/>
            <person name="Cao W."/>
        </authorList>
    </citation>
    <scope>NUCLEOTIDE SEQUENCE</scope>
    <source>
        <strain evidence="1">Hyas-2018</strain>
    </source>
</reference>
<organism evidence="1 2">
    <name type="scientific">Hyalomma asiaticum</name>
    <name type="common">Tick</name>
    <dbReference type="NCBI Taxonomy" id="266040"/>
    <lineage>
        <taxon>Eukaryota</taxon>
        <taxon>Metazoa</taxon>
        <taxon>Ecdysozoa</taxon>
        <taxon>Arthropoda</taxon>
        <taxon>Chelicerata</taxon>
        <taxon>Arachnida</taxon>
        <taxon>Acari</taxon>
        <taxon>Parasitiformes</taxon>
        <taxon>Ixodida</taxon>
        <taxon>Ixodoidea</taxon>
        <taxon>Ixodidae</taxon>
        <taxon>Hyalomminae</taxon>
        <taxon>Hyalomma</taxon>
    </lineage>
</organism>
<evidence type="ECO:0000313" key="1">
    <source>
        <dbReference type="EMBL" id="KAH6932093.1"/>
    </source>
</evidence>
<proteinExistence type="predicted"/>
<accession>A0ACB7SBI4</accession>
<keyword evidence="2" id="KW-1185">Reference proteome</keyword>
<sequence>MGNGAQSKEATFKSTGMTLSECRLVQDTWRTFCTNKKQSGVLIFGAFLTQNPHLLPLFRRFRAMPLKMLTSDPAFRAHACSVGYQITAMVNSADDPVLLEALIRKNALSHTTRQGVYPQHFEILGKVILEVLQSKDEKRKLTPAAVAAWKKLLEFMMTVISNVYQNEGIKAEGSRKRASFHSETFSEETASAYDTCTSSEHNLTTGNVAKVASGSAQSEFSDGNWFARSKTITKEFRSAIQAKGTAIKPEQPNARDQQLPVYPQTARPTTEEMPVTSTSSYGAAKASLSSRTAAVEVASDNPCCSSVKKVGASAPSAVTLTAGTISAEAEPVVDSAKSCKITIEANSMPEDLVVSASKAIAQKGLPVTAATSAPTPASDTVMLRADSVNPGARPPTDYEAQGRGTAERVDGDAKQKRRVRKNEPSGRNVDRNATAEIPSTESGQQLSLGVNSRSSHDKVCGDEAKASVNAANTKHAASDLEPKTLMRNNNAQPPY</sequence>
<name>A0ACB7SBI4_HYAAI</name>
<dbReference type="Proteomes" id="UP000821845">
    <property type="component" value="Chromosome 4"/>
</dbReference>
<gene>
    <name evidence="1" type="ORF">HPB50_002848</name>
</gene>
<evidence type="ECO:0000313" key="2">
    <source>
        <dbReference type="Proteomes" id="UP000821845"/>
    </source>
</evidence>
<protein>
    <submittedName>
        <fullName evidence="1">Uncharacterized protein</fullName>
    </submittedName>
</protein>